<dbReference type="GO" id="GO:1901678">
    <property type="term" value="P:iron coordination entity transport"/>
    <property type="evidence" value="ECO:0007669"/>
    <property type="project" value="UniProtKB-ARBA"/>
</dbReference>
<dbReference type="Proteomes" id="UP000682416">
    <property type="component" value="Chromosome"/>
</dbReference>
<comment type="similarity">
    <text evidence="2">Belongs to the bacterial solute-binding protein 8 family.</text>
</comment>
<dbReference type="PANTHER" id="PTHR30532">
    <property type="entry name" value="IRON III DICITRATE-BINDING PERIPLASMIC PROTEIN"/>
    <property type="match status" value="1"/>
</dbReference>
<evidence type="ECO:0000313" key="7">
    <source>
        <dbReference type="Proteomes" id="UP000682416"/>
    </source>
</evidence>
<dbReference type="SUPFAM" id="SSF53807">
    <property type="entry name" value="Helical backbone' metal receptor"/>
    <property type="match status" value="1"/>
</dbReference>
<protein>
    <submittedName>
        <fullName evidence="6">ABC transporter substrate-binding protein</fullName>
    </submittedName>
</protein>
<evidence type="ECO:0000313" key="6">
    <source>
        <dbReference type="EMBL" id="QVJ02859.1"/>
    </source>
</evidence>
<evidence type="ECO:0000256" key="1">
    <source>
        <dbReference type="ARBA" id="ARBA00004196"/>
    </source>
</evidence>
<evidence type="ECO:0000256" key="2">
    <source>
        <dbReference type="ARBA" id="ARBA00008814"/>
    </source>
</evidence>
<accession>A0A975LBA4</accession>
<dbReference type="PROSITE" id="PS50983">
    <property type="entry name" value="FE_B12_PBP"/>
    <property type="match status" value="1"/>
</dbReference>
<dbReference type="GO" id="GO:0030288">
    <property type="term" value="C:outer membrane-bounded periplasmic space"/>
    <property type="evidence" value="ECO:0007669"/>
    <property type="project" value="TreeGrafter"/>
</dbReference>
<dbReference type="InterPro" id="IPR002491">
    <property type="entry name" value="ABC_transptr_periplasmic_BD"/>
</dbReference>
<gene>
    <name evidence="6" type="ORF">KGD82_11900</name>
</gene>
<keyword evidence="3" id="KW-0813">Transport</keyword>
<evidence type="ECO:0000256" key="4">
    <source>
        <dbReference type="ARBA" id="ARBA00022729"/>
    </source>
</evidence>
<proteinExistence type="inferred from homology"/>
<organism evidence="6 7">
    <name type="scientific">Nocardiopsis eucommiae</name>
    <dbReference type="NCBI Taxonomy" id="2831970"/>
    <lineage>
        <taxon>Bacteria</taxon>
        <taxon>Bacillati</taxon>
        <taxon>Actinomycetota</taxon>
        <taxon>Actinomycetes</taxon>
        <taxon>Streptosporangiales</taxon>
        <taxon>Nocardiopsidaceae</taxon>
        <taxon>Nocardiopsis</taxon>
    </lineage>
</organism>
<dbReference type="Gene3D" id="3.40.50.1980">
    <property type="entry name" value="Nitrogenase molybdenum iron protein domain"/>
    <property type="match status" value="2"/>
</dbReference>
<sequence>MNPGPSARLGLVAVGAASAVLLSACGGPGTSSEPSGEAAEGYPVTVETLFGDVEIADRPQNVAALGWSDAETALALGVQPVGVADWQGYGGAGVGPWAADLLDSEPTQLGTMEPNIEAIASLEPDVILDTRSDNSQERHDLLSPVAPVVGPPPEVEVTYGTTWQQQTRQVAQVVGEEERGEELVTELEGRFEELRAENAGFADLTIAVGAYFDGQYGAYVPGDTRVDVLTELGFEYKPELVEMADGAFYTDLSSELVEELDADLTLVFPIGDADTAAFLDEDPVLQGIPSAEAGRLLVLDDPELVNAFSSGSTLGIHHALDEIVPLIQETLED</sequence>
<dbReference type="AlphaFoldDB" id="A0A975LBA4"/>
<keyword evidence="4" id="KW-0732">Signal</keyword>
<dbReference type="KEGG" id="nec:KGD82_11900"/>
<comment type="subcellular location">
    <subcellularLocation>
        <location evidence="1">Cell envelope</location>
    </subcellularLocation>
</comment>
<keyword evidence="7" id="KW-1185">Reference proteome</keyword>
<name>A0A975LBA4_9ACTN</name>
<dbReference type="Pfam" id="PF01497">
    <property type="entry name" value="Peripla_BP_2"/>
    <property type="match status" value="1"/>
</dbReference>
<reference evidence="6" key="1">
    <citation type="submission" date="2021-05" db="EMBL/GenBank/DDBJ databases">
        <authorList>
            <person name="Kaiqin L."/>
            <person name="Jian G."/>
        </authorList>
    </citation>
    <scope>NUCLEOTIDE SEQUENCE</scope>
    <source>
        <strain evidence="6">HDS5</strain>
    </source>
</reference>
<evidence type="ECO:0000259" key="5">
    <source>
        <dbReference type="PROSITE" id="PS50983"/>
    </source>
</evidence>
<dbReference type="EMBL" id="CP074402">
    <property type="protein sequence ID" value="QVJ02859.1"/>
    <property type="molecule type" value="Genomic_DNA"/>
</dbReference>
<feature type="domain" description="Fe/B12 periplasmic-binding" evidence="5">
    <location>
        <begin position="61"/>
        <end position="331"/>
    </location>
</feature>
<evidence type="ECO:0000256" key="3">
    <source>
        <dbReference type="ARBA" id="ARBA00022448"/>
    </source>
</evidence>
<dbReference type="PANTHER" id="PTHR30532:SF24">
    <property type="entry name" value="FERRIC ENTEROBACTIN-BINDING PERIPLASMIC PROTEIN FEPB"/>
    <property type="match status" value="1"/>
</dbReference>
<dbReference type="InterPro" id="IPR051313">
    <property type="entry name" value="Bact_iron-sidero_bind"/>
</dbReference>